<dbReference type="OrthoDB" id="9814580at2"/>
<feature type="binding site" evidence="14">
    <location>
        <position position="156"/>
    </location>
    <ligand>
        <name>ATP</name>
        <dbReference type="ChEBI" id="CHEBI:30616"/>
    </ligand>
</feature>
<keyword evidence="7 13" id="KW-0819">tRNA processing</keyword>
<keyword evidence="9 13" id="KW-0547">Nucleotide-binding</keyword>
<evidence type="ECO:0000313" key="16">
    <source>
        <dbReference type="EMBL" id="AZR74011.1"/>
    </source>
</evidence>
<evidence type="ECO:0000313" key="17">
    <source>
        <dbReference type="Proteomes" id="UP000267250"/>
    </source>
</evidence>
<dbReference type="GO" id="GO:0003725">
    <property type="term" value="F:double-stranded RNA binding"/>
    <property type="evidence" value="ECO:0007669"/>
    <property type="project" value="UniProtKB-UniRule"/>
</dbReference>
<organism evidence="16 17">
    <name type="scientific">Anoxybacter fermentans</name>
    <dbReference type="NCBI Taxonomy" id="1323375"/>
    <lineage>
        <taxon>Bacteria</taxon>
        <taxon>Bacillati</taxon>
        <taxon>Bacillota</taxon>
        <taxon>Clostridia</taxon>
        <taxon>Halanaerobiales</taxon>
        <taxon>Anoxybacter</taxon>
    </lineage>
</organism>
<protein>
    <recommendedName>
        <fullName evidence="4 13">Threonylcarbamoyl-AMP synthase</fullName>
        <shortName evidence="13">TC-AMP synthase</shortName>
        <ecNumber evidence="3 13">2.7.7.87</ecNumber>
    </recommendedName>
    <alternativeName>
        <fullName evidence="11 13">L-threonylcarbamoyladenylate synthase</fullName>
    </alternativeName>
</protein>
<feature type="binding site" evidence="14">
    <location>
        <position position="146"/>
    </location>
    <ligand>
        <name>L-threonine</name>
        <dbReference type="ChEBI" id="CHEBI:57926"/>
    </ligand>
</feature>
<feature type="binding site" evidence="14">
    <location>
        <position position="200"/>
    </location>
    <ligand>
        <name>ATP</name>
        <dbReference type="ChEBI" id="CHEBI:30616"/>
    </ligand>
</feature>
<dbReference type="FunFam" id="3.40.50.11030:FF:000001">
    <property type="entry name" value="Threonylcarbamoyl-AMP synthase"/>
    <property type="match status" value="1"/>
</dbReference>
<dbReference type="Pfam" id="PF03481">
    <property type="entry name" value="Sua5_C"/>
    <property type="match status" value="1"/>
</dbReference>
<dbReference type="RefSeq" id="WP_127017360.1">
    <property type="nucleotide sequence ID" value="NZ_CP016379.1"/>
</dbReference>
<evidence type="ECO:0000256" key="11">
    <source>
        <dbReference type="ARBA" id="ARBA00029774"/>
    </source>
</evidence>
<dbReference type="Proteomes" id="UP000267250">
    <property type="component" value="Chromosome"/>
</dbReference>
<dbReference type="Gene3D" id="3.90.870.10">
    <property type="entry name" value="DHBP synthase"/>
    <property type="match status" value="1"/>
</dbReference>
<evidence type="ECO:0000256" key="13">
    <source>
        <dbReference type="PIRNR" id="PIRNR004930"/>
    </source>
</evidence>
<dbReference type="EC" id="2.7.7.87" evidence="3 13"/>
<gene>
    <name evidence="16" type="ORF">BBF96_11775</name>
</gene>
<dbReference type="Gene3D" id="3.40.50.11030">
    <property type="entry name" value="Threonylcarbamoyl-AMP synthase, C-terminal domain"/>
    <property type="match status" value="1"/>
</dbReference>
<evidence type="ECO:0000256" key="12">
    <source>
        <dbReference type="ARBA" id="ARBA00048366"/>
    </source>
</evidence>
<keyword evidence="17" id="KW-1185">Reference proteome</keyword>
<comment type="function">
    <text evidence="13">Required for the formation of a threonylcarbamoyl group on adenosine at position 37 (t(6)A37) in tRNAs that read codons beginning with adenine.</text>
</comment>
<reference evidence="16 17" key="1">
    <citation type="submission" date="2016-07" db="EMBL/GenBank/DDBJ databases">
        <title>Genome and transcriptome analysis of iron-reducing fermentative bacteria Anoxybacter fermentans.</title>
        <authorList>
            <person name="Zeng X."/>
            <person name="Shao Z."/>
        </authorList>
    </citation>
    <scope>NUCLEOTIDE SEQUENCE [LARGE SCALE GENOMIC DNA]</scope>
    <source>
        <strain evidence="16 17">DY22613</strain>
    </source>
</reference>
<evidence type="ECO:0000256" key="10">
    <source>
        <dbReference type="ARBA" id="ARBA00022840"/>
    </source>
</evidence>
<sequence>MKTIVLKLDPEDKDLSSHPGIIKGGKILREGGLVAFPTETVYGLGANGLDPKAVKKIYQAKGRPSDNPLILHIADLSDLEELVTVVPKKAKVLIEKFWPGPLTLVLKKKNHVPDEVTGGLNTVAVRMPSHPIARELIAAANVPVAAPSANLSGRPSPTLAEHVIHDLNGRVEMIIDGGSCHTGIESTVLDFSEDKPILLRPGSISLEAIEDLIGPLKLDAGIATKEVQHKKPKSPGMKYRHYSPEAELLIVEGESERVKEKLIELIKNSQKKLGLLATRELVESLDTDLPPITVKVLGSREKLEEIGINLFKLLREFDETEVDLILVEGLPLHGLGLAVMNRLRKAAGYQIIRV</sequence>
<evidence type="ECO:0000256" key="6">
    <source>
        <dbReference type="ARBA" id="ARBA00022679"/>
    </source>
</evidence>
<feature type="domain" description="YrdC-like" evidence="15">
    <location>
        <begin position="18"/>
        <end position="204"/>
    </location>
</feature>
<proteinExistence type="inferred from homology"/>
<comment type="catalytic activity">
    <reaction evidence="12 13">
        <text>L-threonine + hydrogencarbonate + ATP = L-threonylcarbamoyladenylate + diphosphate + H2O</text>
        <dbReference type="Rhea" id="RHEA:36407"/>
        <dbReference type="ChEBI" id="CHEBI:15377"/>
        <dbReference type="ChEBI" id="CHEBI:17544"/>
        <dbReference type="ChEBI" id="CHEBI:30616"/>
        <dbReference type="ChEBI" id="CHEBI:33019"/>
        <dbReference type="ChEBI" id="CHEBI:57926"/>
        <dbReference type="ChEBI" id="CHEBI:73682"/>
        <dbReference type="EC" id="2.7.7.87"/>
    </reaction>
</comment>
<feature type="binding site" evidence="14">
    <location>
        <position position="63"/>
    </location>
    <ligand>
        <name>ATP</name>
        <dbReference type="ChEBI" id="CHEBI:30616"/>
    </ligand>
</feature>
<dbReference type="GO" id="GO:0008033">
    <property type="term" value="P:tRNA processing"/>
    <property type="evidence" value="ECO:0007669"/>
    <property type="project" value="UniProtKB-KW"/>
</dbReference>
<evidence type="ECO:0000256" key="1">
    <source>
        <dbReference type="ARBA" id="ARBA00004496"/>
    </source>
</evidence>
<dbReference type="InterPro" id="IPR050156">
    <property type="entry name" value="TC-AMP_synthase_SUA5"/>
</dbReference>
<dbReference type="Pfam" id="PF01300">
    <property type="entry name" value="Sua5_yciO_yrdC"/>
    <property type="match status" value="1"/>
</dbReference>
<feature type="binding site" evidence="14">
    <location>
        <position position="72"/>
    </location>
    <ligand>
        <name>L-threonine</name>
        <dbReference type="ChEBI" id="CHEBI:57926"/>
    </ligand>
</feature>
<dbReference type="GO" id="GO:0061710">
    <property type="term" value="F:L-threonylcarbamoyladenylate synthase"/>
    <property type="evidence" value="ECO:0007669"/>
    <property type="project" value="UniProtKB-EC"/>
</dbReference>
<dbReference type="SUPFAM" id="SSF55821">
    <property type="entry name" value="YrdC/RibB"/>
    <property type="match status" value="1"/>
</dbReference>
<dbReference type="GO" id="GO:0000049">
    <property type="term" value="F:tRNA binding"/>
    <property type="evidence" value="ECO:0007669"/>
    <property type="project" value="TreeGrafter"/>
</dbReference>
<evidence type="ECO:0000256" key="8">
    <source>
        <dbReference type="ARBA" id="ARBA00022695"/>
    </source>
</evidence>
<dbReference type="GO" id="GO:0005737">
    <property type="term" value="C:cytoplasm"/>
    <property type="evidence" value="ECO:0007669"/>
    <property type="project" value="UniProtKB-SubCell"/>
</dbReference>
<dbReference type="FunFam" id="3.90.870.10:FF:000008">
    <property type="entry name" value="Threonylcarbamoyl-AMP synthase"/>
    <property type="match status" value="1"/>
</dbReference>
<dbReference type="PIRSF" id="PIRSF004930">
    <property type="entry name" value="Tln_factor_SUA5"/>
    <property type="match status" value="1"/>
</dbReference>
<name>A0A3Q9HS06_9FIRM</name>
<feature type="binding site" evidence="14">
    <location>
        <position position="186"/>
    </location>
    <ligand>
        <name>L-threonine</name>
        <dbReference type="ChEBI" id="CHEBI:57926"/>
    </ligand>
</feature>
<evidence type="ECO:0000259" key="15">
    <source>
        <dbReference type="PROSITE" id="PS51163"/>
    </source>
</evidence>
<feature type="binding site" evidence="14">
    <location>
        <position position="242"/>
    </location>
    <ligand>
        <name>ATP</name>
        <dbReference type="ChEBI" id="CHEBI:30616"/>
    </ligand>
</feature>
<evidence type="ECO:0000256" key="3">
    <source>
        <dbReference type="ARBA" id="ARBA00012584"/>
    </source>
</evidence>
<feature type="binding site" evidence="14">
    <location>
        <position position="40"/>
    </location>
    <ligand>
        <name>L-threonine</name>
        <dbReference type="ChEBI" id="CHEBI:57926"/>
    </ligand>
</feature>
<dbReference type="InterPro" id="IPR006070">
    <property type="entry name" value="Sua5-like_dom"/>
</dbReference>
<dbReference type="KEGG" id="aft:BBF96_11775"/>
<keyword evidence="6 13" id="KW-0808">Transferase</keyword>
<feature type="binding site" evidence="14">
    <location>
        <position position="126"/>
    </location>
    <ligand>
        <name>L-threonine</name>
        <dbReference type="ChEBI" id="CHEBI:57926"/>
    </ligand>
</feature>
<keyword evidence="5 13" id="KW-0963">Cytoplasm</keyword>
<dbReference type="GO" id="GO:0005524">
    <property type="term" value="F:ATP binding"/>
    <property type="evidence" value="ECO:0007669"/>
    <property type="project" value="UniProtKB-UniRule"/>
</dbReference>
<dbReference type="NCBIfam" id="TIGR00057">
    <property type="entry name" value="L-threonylcarbamoyladenylate synthase"/>
    <property type="match status" value="1"/>
</dbReference>
<dbReference type="InterPro" id="IPR017945">
    <property type="entry name" value="DHBP_synth_RibB-like_a/b_dom"/>
</dbReference>
<dbReference type="InterPro" id="IPR010923">
    <property type="entry name" value="T(6)A37_SUA5"/>
</dbReference>
<keyword evidence="8 13" id="KW-0548">Nucleotidyltransferase</keyword>
<dbReference type="PANTHER" id="PTHR17490">
    <property type="entry name" value="SUA5"/>
    <property type="match status" value="1"/>
</dbReference>
<comment type="subcellular location">
    <subcellularLocation>
        <location evidence="1 13">Cytoplasm</location>
    </subcellularLocation>
</comment>
<evidence type="ECO:0000256" key="14">
    <source>
        <dbReference type="PIRSR" id="PIRSR004930-1"/>
    </source>
</evidence>
<comment type="similarity">
    <text evidence="2 13">Belongs to the SUA5 family.</text>
</comment>
<dbReference type="AlphaFoldDB" id="A0A3Q9HS06"/>
<dbReference type="PROSITE" id="PS51163">
    <property type="entry name" value="YRDC"/>
    <property type="match status" value="1"/>
</dbReference>
<dbReference type="InterPro" id="IPR038385">
    <property type="entry name" value="Sua5/YwlC_C"/>
</dbReference>
<evidence type="ECO:0000256" key="4">
    <source>
        <dbReference type="ARBA" id="ARBA00015492"/>
    </source>
</evidence>
<evidence type="ECO:0000256" key="5">
    <source>
        <dbReference type="ARBA" id="ARBA00022490"/>
    </source>
</evidence>
<accession>A0A3Q9HS06</accession>
<evidence type="ECO:0000256" key="9">
    <source>
        <dbReference type="ARBA" id="ARBA00022741"/>
    </source>
</evidence>
<feature type="binding site" evidence="14">
    <location>
        <position position="148"/>
    </location>
    <ligand>
        <name>ATP</name>
        <dbReference type="ChEBI" id="CHEBI:30616"/>
    </ligand>
</feature>
<dbReference type="InterPro" id="IPR005145">
    <property type="entry name" value="Sua5_C"/>
</dbReference>
<keyword evidence="10 13" id="KW-0067">ATP-binding</keyword>
<feature type="binding site" evidence="14">
    <location>
        <position position="122"/>
    </location>
    <ligand>
        <name>L-threonine</name>
        <dbReference type="ChEBI" id="CHEBI:57926"/>
    </ligand>
</feature>
<dbReference type="EMBL" id="CP016379">
    <property type="protein sequence ID" value="AZR74011.1"/>
    <property type="molecule type" value="Genomic_DNA"/>
</dbReference>
<feature type="binding site" evidence="14">
    <location>
        <position position="67"/>
    </location>
    <ligand>
        <name>ATP</name>
        <dbReference type="ChEBI" id="CHEBI:30616"/>
    </ligand>
</feature>
<evidence type="ECO:0000256" key="2">
    <source>
        <dbReference type="ARBA" id="ARBA00007663"/>
    </source>
</evidence>
<evidence type="ECO:0000256" key="7">
    <source>
        <dbReference type="ARBA" id="ARBA00022694"/>
    </source>
</evidence>
<dbReference type="PANTHER" id="PTHR17490:SF16">
    <property type="entry name" value="THREONYLCARBAMOYL-AMP SYNTHASE"/>
    <property type="match status" value="1"/>
</dbReference>
<dbReference type="GO" id="GO:0006450">
    <property type="term" value="P:regulation of translational fidelity"/>
    <property type="evidence" value="ECO:0007669"/>
    <property type="project" value="TreeGrafter"/>
</dbReference>